<dbReference type="InterPro" id="IPR036526">
    <property type="entry name" value="C-N_Hydrolase_sf"/>
</dbReference>
<dbReference type="EMBL" id="JBHSIS010000002">
    <property type="protein sequence ID" value="MFC4852971.1"/>
    <property type="molecule type" value="Genomic_DNA"/>
</dbReference>
<reference evidence="12" key="1">
    <citation type="journal article" date="2019" name="Int. J. Syst. Evol. Microbiol.">
        <title>The Global Catalogue of Microorganisms (GCM) 10K type strain sequencing project: providing services to taxonomists for standard genome sequencing and annotation.</title>
        <authorList>
            <consortium name="The Broad Institute Genomics Platform"/>
            <consortium name="The Broad Institute Genome Sequencing Center for Infectious Disease"/>
            <person name="Wu L."/>
            <person name="Ma J."/>
        </authorList>
    </citation>
    <scope>NUCLEOTIDE SEQUENCE [LARGE SCALE GENOMIC DNA]</scope>
    <source>
        <strain evidence="12">ZS-22-S1</strain>
    </source>
</reference>
<feature type="transmembrane region" description="Helical" evidence="9">
    <location>
        <begin position="28"/>
        <end position="55"/>
    </location>
</feature>
<evidence type="ECO:0000256" key="2">
    <source>
        <dbReference type="ARBA" id="ARBA00022475"/>
    </source>
</evidence>
<keyword evidence="11" id="KW-0378">Hydrolase</keyword>
<feature type="transmembrane region" description="Helical" evidence="9">
    <location>
        <begin position="125"/>
        <end position="146"/>
    </location>
</feature>
<feature type="domain" description="CN hydrolase" evidence="10">
    <location>
        <begin position="252"/>
        <end position="477"/>
    </location>
</feature>
<feature type="region of interest" description="Disordered" evidence="8">
    <location>
        <begin position="1"/>
        <end position="21"/>
    </location>
</feature>
<evidence type="ECO:0000256" key="4">
    <source>
        <dbReference type="ARBA" id="ARBA00022692"/>
    </source>
</evidence>
<protein>
    <submittedName>
        <fullName evidence="11">Nitrilase-related carbon-nitrogen hydrolase</fullName>
    </submittedName>
</protein>
<evidence type="ECO:0000256" key="3">
    <source>
        <dbReference type="ARBA" id="ARBA00022679"/>
    </source>
</evidence>
<accession>A0ABV9RWV6</accession>
<keyword evidence="3" id="KW-0808">Transferase</keyword>
<dbReference type="Pfam" id="PF20154">
    <property type="entry name" value="LNT_N"/>
    <property type="match status" value="1"/>
</dbReference>
<dbReference type="InterPro" id="IPR003010">
    <property type="entry name" value="C-N_Hydrolase"/>
</dbReference>
<keyword evidence="2" id="KW-1003">Cell membrane</keyword>
<evidence type="ECO:0000313" key="11">
    <source>
        <dbReference type="EMBL" id="MFC4852971.1"/>
    </source>
</evidence>
<keyword evidence="12" id="KW-1185">Reference proteome</keyword>
<comment type="subcellular location">
    <subcellularLocation>
        <location evidence="1">Cell membrane</location>
        <topology evidence="1">Multi-pass membrane protein</topology>
    </subcellularLocation>
</comment>
<sequence>MTTTSTGIDRQLESTPSDTGRPVSDRRYLWLALGFVLHLFAVGGRWDIALAAWFFQIFLIRFLRPSHALRGIALVLLVLVAGGLFWAWQLAVPLTFLTTVGVVGLAAAGLVPYVADRLLAPRLGLLGRLLTFPAALTTVAFLLGNYNPFGTAYGLLAVTQHENLALLQVISVAGPYVITFLIGLVATAANHLWEQGPSWPAARPAAAVTALLAAVIAGGQASLAFAPAATSPTVRIAGINPAMATLAEAGRLLGTVPTDLEGVSRVDSATVRAATDVINRPLLDATRTAARSGAKIVFWSENSARVRAEDEQEFVAQAGALAREEGIYLSVAANVYLQQAPYGRDQTVLLGPDGTVLWTYQKRHPIPGLENYVAGTEPAPVVDTPYGRLSNVICYDADFPADMHVDADIMLVPGGDWPEMGRIHTQMASLRAIENGYALVRSDFNGSSQAFDRQGHVLAQQDTTTGDNPPWIVDVPTRGATTVYSRVGDVLTWICAAFVVGAVVVAVRRRRASDPAPQTGSLPAAPLSRGSAGRSPQSEGTALHDH</sequence>
<dbReference type="GO" id="GO:0016787">
    <property type="term" value="F:hydrolase activity"/>
    <property type="evidence" value="ECO:0007669"/>
    <property type="project" value="UniProtKB-KW"/>
</dbReference>
<keyword evidence="5 9" id="KW-1133">Transmembrane helix</keyword>
<feature type="region of interest" description="Disordered" evidence="8">
    <location>
        <begin position="512"/>
        <end position="546"/>
    </location>
</feature>
<evidence type="ECO:0000256" key="7">
    <source>
        <dbReference type="ARBA" id="ARBA00023315"/>
    </source>
</evidence>
<name>A0ABV9RWV6_9PSEU</name>
<feature type="compositionally biased region" description="Polar residues" evidence="8">
    <location>
        <begin position="1"/>
        <end position="18"/>
    </location>
</feature>
<evidence type="ECO:0000313" key="12">
    <source>
        <dbReference type="Proteomes" id="UP001595859"/>
    </source>
</evidence>
<dbReference type="RefSeq" id="WP_378054920.1">
    <property type="nucleotide sequence ID" value="NZ_JBHSIS010000002.1"/>
</dbReference>
<gene>
    <name evidence="11" type="ORF">ACFPCV_05600</name>
</gene>
<evidence type="ECO:0000256" key="5">
    <source>
        <dbReference type="ARBA" id="ARBA00022989"/>
    </source>
</evidence>
<evidence type="ECO:0000256" key="1">
    <source>
        <dbReference type="ARBA" id="ARBA00004651"/>
    </source>
</evidence>
<dbReference type="PANTHER" id="PTHR38686:SF1">
    <property type="entry name" value="APOLIPOPROTEIN N-ACYLTRANSFERASE"/>
    <property type="match status" value="1"/>
</dbReference>
<comment type="caution">
    <text evidence="11">The sequence shown here is derived from an EMBL/GenBank/DDBJ whole genome shotgun (WGS) entry which is preliminary data.</text>
</comment>
<keyword evidence="7" id="KW-0012">Acyltransferase</keyword>
<dbReference type="InterPro" id="IPR045378">
    <property type="entry name" value="LNT_N"/>
</dbReference>
<dbReference type="PROSITE" id="PS50263">
    <property type="entry name" value="CN_HYDROLASE"/>
    <property type="match status" value="1"/>
</dbReference>
<organism evidence="11 12">
    <name type="scientific">Actinophytocola glycyrrhizae</name>
    <dbReference type="NCBI Taxonomy" id="2044873"/>
    <lineage>
        <taxon>Bacteria</taxon>
        <taxon>Bacillati</taxon>
        <taxon>Actinomycetota</taxon>
        <taxon>Actinomycetes</taxon>
        <taxon>Pseudonocardiales</taxon>
        <taxon>Pseudonocardiaceae</taxon>
    </lineage>
</organism>
<dbReference type="Pfam" id="PF00795">
    <property type="entry name" value="CN_hydrolase"/>
    <property type="match status" value="1"/>
</dbReference>
<evidence type="ECO:0000259" key="10">
    <source>
        <dbReference type="PROSITE" id="PS50263"/>
    </source>
</evidence>
<dbReference type="Gene3D" id="3.60.110.10">
    <property type="entry name" value="Carbon-nitrogen hydrolase"/>
    <property type="match status" value="1"/>
</dbReference>
<keyword evidence="4 9" id="KW-0812">Transmembrane</keyword>
<evidence type="ECO:0000256" key="6">
    <source>
        <dbReference type="ARBA" id="ARBA00023136"/>
    </source>
</evidence>
<evidence type="ECO:0000256" key="9">
    <source>
        <dbReference type="SAM" id="Phobius"/>
    </source>
</evidence>
<keyword evidence="6 9" id="KW-0472">Membrane</keyword>
<proteinExistence type="predicted"/>
<feature type="transmembrane region" description="Helical" evidence="9">
    <location>
        <begin position="67"/>
        <end position="88"/>
    </location>
</feature>
<dbReference type="InterPro" id="IPR004563">
    <property type="entry name" value="Apolipo_AcylTrfase"/>
</dbReference>
<dbReference type="PANTHER" id="PTHR38686">
    <property type="entry name" value="APOLIPOPROTEIN N-ACYLTRANSFERASE"/>
    <property type="match status" value="1"/>
</dbReference>
<feature type="transmembrane region" description="Helical" evidence="9">
    <location>
        <begin position="205"/>
        <end position="226"/>
    </location>
</feature>
<feature type="transmembrane region" description="Helical" evidence="9">
    <location>
        <begin position="166"/>
        <end position="193"/>
    </location>
</feature>
<dbReference type="Proteomes" id="UP001595859">
    <property type="component" value="Unassembled WGS sequence"/>
</dbReference>
<feature type="transmembrane region" description="Helical" evidence="9">
    <location>
        <begin position="490"/>
        <end position="507"/>
    </location>
</feature>
<feature type="transmembrane region" description="Helical" evidence="9">
    <location>
        <begin position="94"/>
        <end position="113"/>
    </location>
</feature>
<evidence type="ECO:0000256" key="8">
    <source>
        <dbReference type="SAM" id="MobiDB-lite"/>
    </source>
</evidence>
<dbReference type="SUPFAM" id="SSF56317">
    <property type="entry name" value="Carbon-nitrogen hydrolase"/>
    <property type="match status" value="1"/>
</dbReference>